<dbReference type="EMBL" id="CP049811">
    <property type="protein sequence ID" value="QIK41377.1"/>
    <property type="molecule type" value="Genomic_DNA"/>
</dbReference>
<name>A0A6G7VNK7_9RHOB</name>
<dbReference type="Pfam" id="PF09976">
    <property type="entry name" value="TPR_21"/>
    <property type="match status" value="1"/>
</dbReference>
<feature type="transmembrane region" description="Helical" evidence="1">
    <location>
        <begin position="27"/>
        <end position="44"/>
    </location>
</feature>
<evidence type="ECO:0000313" key="4">
    <source>
        <dbReference type="Proteomes" id="UP000500791"/>
    </source>
</evidence>
<dbReference type="RefSeq" id="WP_166192034.1">
    <property type="nucleotide sequence ID" value="NZ_CP049811.1"/>
</dbReference>
<evidence type="ECO:0000259" key="2">
    <source>
        <dbReference type="Pfam" id="PF09976"/>
    </source>
</evidence>
<evidence type="ECO:0000256" key="1">
    <source>
        <dbReference type="SAM" id="Phobius"/>
    </source>
</evidence>
<dbReference type="InterPro" id="IPR018704">
    <property type="entry name" value="SecYEG/CpoB_TPR"/>
</dbReference>
<proteinExistence type="predicted"/>
<keyword evidence="4" id="KW-1185">Reference proteome</keyword>
<gene>
    <name evidence="3" type="ORF">G8E03_11710</name>
</gene>
<reference evidence="3 4" key="1">
    <citation type="submission" date="2020-03" db="EMBL/GenBank/DDBJ databases">
        <title>Complete genome sequence of Monaibacterium sp. ALG8 with diverse plasmids.</title>
        <authorList>
            <person name="Sun C."/>
        </authorList>
    </citation>
    <scope>NUCLEOTIDE SEQUENCE [LARGE SCALE GENOMIC DNA]</scope>
    <source>
        <strain evidence="3 4">ALG8</strain>
    </source>
</reference>
<dbReference type="Proteomes" id="UP000500791">
    <property type="component" value="Chromosome"/>
</dbReference>
<keyword evidence="1" id="KW-1133">Transmembrane helix</keyword>
<protein>
    <submittedName>
        <fullName evidence="3">Tetratricopeptide repeat protein</fullName>
    </submittedName>
</protein>
<keyword evidence="1" id="KW-0812">Transmembrane</keyword>
<feature type="domain" description="Ancillary SecYEG translocon subunit/Cell division coordinator CpoB TPR" evidence="2">
    <location>
        <begin position="23"/>
        <end position="187"/>
    </location>
</feature>
<sequence length="229" mass="24383">MSNTDSFIDEVSEEVRRDQLYTYARRYGWIAVVVVLGIVGGAAYNEYREASTRTGAESFGLTLDEARLQSDPELRAEAFETIEADGDAAALVDFARAQALVEAGEPAQASALLDDLRNAPDLPPLYTALATLKWAVVPGALPPVEARIDALTAVIDEGSQMSLLALEQRGLAHVEAGNIKSAHDDFRFILGDPLATAALRDRVTQMIIATGGTPGAAELTTPQGQIDGN</sequence>
<dbReference type="KEGG" id="mon:G8E03_11710"/>
<evidence type="ECO:0000313" key="3">
    <source>
        <dbReference type="EMBL" id="QIK41377.1"/>
    </source>
</evidence>
<accession>A0A6G7VNK7</accession>
<dbReference type="AlphaFoldDB" id="A0A6G7VNK7"/>
<organism evidence="3 4">
    <name type="scientific">Pontivivens nitratireducens</name>
    <dbReference type="NCBI Taxonomy" id="2758038"/>
    <lineage>
        <taxon>Bacteria</taxon>
        <taxon>Pseudomonadati</taxon>
        <taxon>Pseudomonadota</taxon>
        <taxon>Alphaproteobacteria</taxon>
        <taxon>Rhodobacterales</taxon>
        <taxon>Paracoccaceae</taxon>
        <taxon>Pontivivens</taxon>
    </lineage>
</organism>
<keyword evidence="1" id="KW-0472">Membrane</keyword>